<dbReference type="RefSeq" id="WP_182660210.1">
    <property type="nucleotide sequence ID" value="NZ_VKHS01000033.1"/>
</dbReference>
<dbReference type="Proteomes" id="UP000530234">
    <property type="component" value="Unassembled WGS sequence"/>
</dbReference>
<reference evidence="2" key="1">
    <citation type="submission" date="2019-10" db="EMBL/GenBank/DDBJ databases">
        <title>Streptomyces sp. nov., a novel actinobacterium isolated from alkaline environment.</title>
        <authorList>
            <person name="Golinska P."/>
        </authorList>
    </citation>
    <scope>NUCLEOTIDE SEQUENCE [LARGE SCALE GENOMIC DNA]</scope>
    <source>
        <strain evidence="2">DSM 42108</strain>
    </source>
</reference>
<dbReference type="AlphaFoldDB" id="A0A7W3T0C0"/>
<name>A0A7W3T0C0_9ACTN</name>
<gene>
    <name evidence="1" type="ORF">FOE67_03205</name>
</gene>
<sequence>MPQTTVFPALLKERGWTDYHVFLREYEKTARHLATLQGPTNLRTATVSERQFRRWMAGELRGLPRGAARRILEYLFTMSIDRIFRLAEAPAKEVASQEETPSVLPSHVQQQDDVVSRAARESATWAAGVEQTNVGPHTLEQLEADIRRIVTSYPNRPVEPIFHEVTALRDRAFELLEGRQPPQYTRELYLMAGYLCGILANASFDLSRYDAGETQARVGFLCAELAGHNGLRAWLRGLQSLMAYWAGRPRDAVRLAEAGRDFTPERGTSHVRLESLAARAYGQMGMRSEALAAMHRAEELREIATDDDPGGMIAFPRAKELYCASSAMLWLGDDPSLRRAEQQAEEAVRLYEEPPPEERRLGELSLARLDLARARLGRGDLDGAADQVHVVLGLAHRRRIESVNRGLDLMARRIEASPAATSPAAIGMSEAITAHRLTRALPEAS</sequence>
<proteinExistence type="predicted"/>
<comment type="caution">
    <text evidence="1">The sequence shown here is derived from an EMBL/GenBank/DDBJ whole genome shotgun (WGS) entry which is preliminary data.</text>
</comment>
<dbReference type="EMBL" id="VKHS01000033">
    <property type="protein sequence ID" value="MBB0228541.1"/>
    <property type="molecule type" value="Genomic_DNA"/>
</dbReference>
<keyword evidence="2" id="KW-1185">Reference proteome</keyword>
<organism evidence="1 2">
    <name type="scientific">Streptomyces calidiresistens</name>
    <dbReference type="NCBI Taxonomy" id="1485586"/>
    <lineage>
        <taxon>Bacteria</taxon>
        <taxon>Bacillati</taxon>
        <taxon>Actinomycetota</taxon>
        <taxon>Actinomycetes</taxon>
        <taxon>Kitasatosporales</taxon>
        <taxon>Streptomycetaceae</taxon>
        <taxon>Streptomyces</taxon>
    </lineage>
</organism>
<evidence type="ECO:0000313" key="1">
    <source>
        <dbReference type="EMBL" id="MBB0228541.1"/>
    </source>
</evidence>
<accession>A0A7W3T0C0</accession>
<evidence type="ECO:0008006" key="3">
    <source>
        <dbReference type="Google" id="ProtNLM"/>
    </source>
</evidence>
<evidence type="ECO:0000313" key="2">
    <source>
        <dbReference type="Proteomes" id="UP000530234"/>
    </source>
</evidence>
<protein>
    <recommendedName>
        <fullName evidence="3">Tetratricopeptide repeat protein</fullName>
    </recommendedName>
</protein>